<dbReference type="STRING" id="262209.AWH69_01270"/>
<dbReference type="InterPro" id="IPR009326">
    <property type="entry name" value="DUF984"/>
</dbReference>
<evidence type="ECO:0000313" key="2">
    <source>
        <dbReference type="EMBL" id="OAB88471.1"/>
    </source>
</evidence>
<gene>
    <name evidence="2" type="ORF">AWH69_01270</name>
</gene>
<dbReference type="AlphaFoldDB" id="A0A176QFN0"/>
<dbReference type="Pfam" id="PF04266">
    <property type="entry name" value="ASCH"/>
    <property type="match status" value="1"/>
</dbReference>
<organism evidence="2 3">
    <name type="scientific">Janibacter melonis</name>
    <dbReference type="NCBI Taxonomy" id="262209"/>
    <lineage>
        <taxon>Bacteria</taxon>
        <taxon>Bacillati</taxon>
        <taxon>Actinomycetota</taxon>
        <taxon>Actinomycetes</taxon>
        <taxon>Micrococcales</taxon>
        <taxon>Intrasporangiaceae</taxon>
        <taxon>Janibacter</taxon>
    </lineage>
</organism>
<dbReference type="CDD" id="cd06553">
    <property type="entry name" value="ASCH_Ef3133_like"/>
    <property type="match status" value="1"/>
</dbReference>
<name>A0A176QFN0_9MICO</name>
<dbReference type="Gene3D" id="3.10.400.10">
    <property type="entry name" value="Sulfate adenylyltransferase"/>
    <property type="match status" value="1"/>
</dbReference>
<dbReference type="RefSeq" id="WP_068270323.1">
    <property type="nucleotide sequence ID" value="NZ_LQZG01000001.1"/>
</dbReference>
<keyword evidence="3" id="KW-1185">Reference proteome</keyword>
<dbReference type="SUPFAM" id="SSF88697">
    <property type="entry name" value="PUA domain-like"/>
    <property type="match status" value="1"/>
</dbReference>
<protein>
    <submittedName>
        <fullName evidence="2">ASCH domain-containing protein</fullName>
    </submittedName>
</protein>
<reference evidence="2 3" key="1">
    <citation type="submission" date="2016-01" db="EMBL/GenBank/DDBJ databases">
        <title>Janibacter melonis strain CD11_4 genome sequencing and assembly.</title>
        <authorList>
            <person name="Nair G.R."/>
            <person name="Kaur G."/>
            <person name="Chander A.M."/>
            <person name="Mayilraj S."/>
        </authorList>
    </citation>
    <scope>NUCLEOTIDE SEQUENCE [LARGE SCALE GENOMIC DNA]</scope>
    <source>
        <strain evidence="2 3">CD11-4</strain>
    </source>
</reference>
<feature type="domain" description="ASCH" evidence="1">
    <location>
        <begin position="44"/>
        <end position="164"/>
    </location>
</feature>
<evidence type="ECO:0000259" key="1">
    <source>
        <dbReference type="SMART" id="SM01022"/>
    </source>
</evidence>
<dbReference type="EMBL" id="LQZG01000001">
    <property type="protein sequence ID" value="OAB88471.1"/>
    <property type="molecule type" value="Genomic_DNA"/>
</dbReference>
<dbReference type="SMART" id="SM01022">
    <property type="entry name" value="ASCH"/>
    <property type="match status" value="1"/>
</dbReference>
<proteinExistence type="predicted"/>
<dbReference type="PANTHER" id="PTHR39203">
    <property type="entry name" value="CYTOPLASMIC PROTEIN-RELATED"/>
    <property type="match status" value="1"/>
</dbReference>
<dbReference type="Proteomes" id="UP000076976">
    <property type="component" value="Unassembled WGS sequence"/>
</dbReference>
<dbReference type="PANTHER" id="PTHR39203:SF1">
    <property type="entry name" value="CYTOPLASMIC PROTEIN"/>
    <property type="match status" value="1"/>
</dbReference>
<evidence type="ECO:0000313" key="3">
    <source>
        <dbReference type="Proteomes" id="UP000076976"/>
    </source>
</evidence>
<accession>A0A176QFN0</accession>
<dbReference type="InterPro" id="IPR015947">
    <property type="entry name" value="PUA-like_sf"/>
</dbReference>
<sequence>MVERTQQDRELDTFWSLASRRLRLPGVPTYTGVNPLGLLRPPSWAFGSTPEQADRLLALVLDGTKTATASAHSDYLSAGEPLPEAGDLGIVLDGAGHPRALVQTTHVRVIPFEDVDEDHAHAEGEGDRSLRYWRLAHEHYFEAHASGGYRPDMPVVLERLRVVYP</sequence>
<comment type="caution">
    <text evidence="2">The sequence shown here is derived from an EMBL/GenBank/DDBJ whole genome shotgun (WGS) entry which is preliminary data.</text>
</comment>
<dbReference type="InterPro" id="IPR007374">
    <property type="entry name" value="ASCH_domain"/>
</dbReference>